<keyword evidence="3 7" id="KW-0378">Hydrolase</keyword>
<dbReference type="Gene3D" id="2.115.10.20">
    <property type="entry name" value="Glycosyl hydrolase domain, family 43"/>
    <property type="match status" value="1"/>
</dbReference>
<evidence type="ECO:0000313" key="10">
    <source>
        <dbReference type="EMBL" id="SFV01844.1"/>
    </source>
</evidence>
<evidence type="ECO:0000256" key="5">
    <source>
        <dbReference type="PIRSR" id="PIRSR606710-1"/>
    </source>
</evidence>
<feature type="signal peptide" evidence="8">
    <location>
        <begin position="1"/>
        <end position="44"/>
    </location>
</feature>
<dbReference type="RefSeq" id="WP_093557389.1">
    <property type="nucleotide sequence ID" value="NZ_FPBO01000020.1"/>
</dbReference>
<keyword evidence="4 7" id="KW-0326">Glycosidase</keyword>
<sequence length="509" mass="54089">MTDYPIPNAGGRVPPLPPAPRRARTLALALVLPLCLLGGSAAQAASTTFINPVGPAQQSSADPFVMRHTDGFYYFVSTAPGWDKLELRKASSLAGIGAGAAVTVFAPAAGTTCNGSNCSNKEVWAPEINHIDGAWYIYFAAAGNDGQHRVFAIRNASADPTTGSWGAPVKVADSDDAWAIDQTVARINGQLYMAWSDISGGGPQRIKIAKMSGPTTIVGRGAFISAPTLGWETSGAPVNEAPQFLVRNNKVHMSFSASGCWTDDYKVGLLTANLGADLTNPASWTKLATPILQKTAGAYGPGHNGFAKSPDGTEDWIVYHANPASGQGCADSRTTRIQKITWNGDVPVIGAPVAAGTAVTRPAGEGTGTIWYRVRNQASGKVMSIDRAAAANGAAIWQFTNFNNSDQLWSLDPVGGGYFKLATAFNGNVADVYNFSLAPGVYVKSYPYIATTNQQWMLVPTETQHYKVRNRNSGLMLDNKDGSLQDGGVIQQWTDNNLAPQRWLFERAN</sequence>
<dbReference type="InterPro" id="IPR023296">
    <property type="entry name" value="Glyco_hydro_beta-prop_sf"/>
</dbReference>
<evidence type="ECO:0000259" key="9">
    <source>
        <dbReference type="SMART" id="SM00458"/>
    </source>
</evidence>
<dbReference type="SUPFAM" id="SSF75005">
    <property type="entry name" value="Arabinanase/levansucrase/invertase"/>
    <property type="match status" value="1"/>
</dbReference>
<dbReference type="PANTHER" id="PTHR43817:SF1">
    <property type="entry name" value="HYDROLASE, FAMILY 43, PUTATIVE (AFU_ORTHOLOGUE AFUA_3G01660)-RELATED"/>
    <property type="match status" value="1"/>
</dbReference>
<keyword evidence="2 8" id="KW-0732">Signal</keyword>
<dbReference type="PANTHER" id="PTHR43817">
    <property type="entry name" value="GLYCOSYL HYDROLASE"/>
    <property type="match status" value="1"/>
</dbReference>
<dbReference type="Gene3D" id="2.80.10.50">
    <property type="match status" value="2"/>
</dbReference>
<accession>A0A1I7KX09</accession>
<evidence type="ECO:0000313" key="11">
    <source>
        <dbReference type="Proteomes" id="UP000199391"/>
    </source>
</evidence>
<organism evidence="10 11">
    <name type="scientific">Pseudoduganella namucuonensis</name>
    <dbReference type="NCBI Taxonomy" id="1035707"/>
    <lineage>
        <taxon>Bacteria</taxon>
        <taxon>Pseudomonadati</taxon>
        <taxon>Pseudomonadota</taxon>
        <taxon>Betaproteobacteria</taxon>
        <taxon>Burkholderiales</taxon>
        <taxon>Oxalobacteraceae</taxon>
        <taxon>Telluria group</taxon>
        <taxon>Pseudoduganella</taxon>
    </lineage>
</organism>
<dbReference type="Pfam" id="PF04616">
    <property type="entry name" value="Glyco_hydro_43"/>
    <property type="match status" value="1"/>
</dbReference>
<dbReference type="Pfam" id="PF14200">
    <property type="entry name" value="RicinB_lectin_2"/>
    <property type="match status" value="2"/>
</dbReference>
<dbReference type="Proteomes" id="UP000199391">
    <property type="component" value="Unassembled WGS sequence"/>
</dbReference>
<dbReference type="AlphaFoldDB" id="A0A1I7KX09"/>
<evidence type="ECO:0000256" key="7">
    <source>
        <dbReference type="RuleBase" id="RU361187"/>
    </source>
</evidence>
<gene>
    <name evidence="10" type="ORF">SAMN05216552_102090</name>
</gene>
<evidence type="ECO:0000256" key="2">
    <source>
        <dbReference type="ARBA" id="ARBA00022729"/>
    </source>
</evidence>
<dbReference type="EMBL" id="FPBO01000020">
    <property type="protein sequence ID" value="SFV01844.1"/>
    <property type="molecule type" value="Genomic_DNA"/>
</dbReference>
<evidence type="ECO:0000256" key="3">
    <source>
        <dbReference type="ARBA" id="ARBA00022801"/>
    </source>
</evidence>
<dbReference type="CDD" id="cd00161">
    <property type="entry name" value="beta-trefoil_Ricin-like"/>
    <property type="match status" value="1"/>
</dbReference>
<name>A0A1I7KX09_9BURK</name>
<evidence type="ECO:0000256" key="6">
    <source>
        <dbReference type="PIRSR" id="PIRSR606710-2"/>
    </source>
</evidence>
<dbReference type="GO" id="GO:0005975">
    <property type="term" value="P:carbohydrate metabolic process"/>
    <property type="evidence" value="ECO:0007669"/>
    <property type="project" value="InterPro"/>
</dbReference>
<feature type="active site" description="Proton donor" evidence="5">
    <location>
        <position position="240"/>
    </location>
</feature>
<protein>
    <submittedName>
        <fullName evidence="10">Beta-xylosidase, GH43 family</fullName>
    </submittedName>
</protein>
<comment type="similarity">
    <text evidence="1 7">Belongs to the glycosyl hydrolase 43 family.</text>
</comment>
<feature type="active site" description="Proton acceptor" evidence="5">
    <location>
        <position position="62"/>
    </location>
</feature>
<evidence type="ECO:0000256" key="8">
    <source>
        <dbReference type="SAM" id="SignalP"/>
    </source>
</evidence>
<dbReference type="InterPro" id="IPR000772">
    <property type="entry name" value="Ricin_B_lectin"/>
</dbReference>
<feature type="chain" id="PRO_5011659731" evidence="8">
    <location>
        <begin position="45"/>
        <end position="509"/>
    </location>
</feature>
<dbReference type="STRING" id="1035707.SAMN05216552_102090"/>
<feature type="domain" description="Ricin B lectin" evidence="9">
    <location>
        <begin position="368"/>
        <end position="506"/>
    </location>
</feature>
<evidence type="ECO:0000256" key="4">
    <source>
        <dbReference type="ARBA" id="ARBA00023295"/>
    </source>
</evidence>
<dbReference type="SUPFAM" id="SSF50370">
    <property type="entry name" value="Ricin B-like lectins"/>
    <property type="match status" value="1"/>
</dbReference>
<dbReference type="InterPro" id="IPR006710">
    <property type="entry name" value="Glyco_hydro_43"/>
</dbReference>
<dbReference type="OrthoDB" id="9801455at2"/>
<evidence type="ECO:0000256" key="1">
    <source>
        <dbReference type="ARBA" id="ARBA00009865"/>
    </source>
</evidence>
<dbReference type="PROSITE" id="PS50231">
    <property type="entry name" value="RICIN_B_LECTIN"/>
    <property type="match status" value="1"/>
</dbReference>
<reference evidence="11" key="1">
    <citation type="submission" date="2016-10" db="EMBL/GenBank/DDBJ databases">
        <authorList>
            <person name="Varghese N."/>
            <person name="Submissions S."/>
        </authorList>
    </citation>
    <scope>NUCLEOTIDE SEQUENCE [LARGE SCALE GENOMIC DNA]</scope>
    <source>
        <strain evidence="11">CGMCC 1.11014</strain>
    </source>
</reference>
<dbReference type="CDD" id="cd18820">
    <property type="entry name" value="GH43_LbAraf43-like"/>
    <property type="match status" value="1"/>
</dbReference>
<dbReference type="SMART" id="SM00458">
    <property type="entry name" value="RICIN"/>
    <property type="match status" value="1"/>
</dbReference>
<dbReference type="GO" id="GO:0004553">
    <property type="term" value="F:hydrolase activity, hydrolyzing O-glycosyl compounds"/>
    <property type="evidence" value="ECO:0007669"/>
    <property type="project" value="InterPro"/>
</dbReference>
<proteinExistence type="inferred from homology"/>
<keyword evidence="11" id="KW-1185">Reference proteome</keyword>
<dbReference type="InterPro" id="IPR035992">
    <property type="entry name" value="Ricin_B-like_lectins"/>
</dbReference>
<feature type="site" description="Important for catalytic activity, responsible for pKa modulation of the active site Glu and correct orientation of both the proton donor and substrate" evidence="6">
    <location>
        <position position="181"/>
    </location>
</feature>